<evidence type="ECO:0000313" key="2">
    <source>
        <dbReference type="Proteomes" id="UP000198951"/>
    </source>
</evidence>
<dbReference type="STRING" id="150146.SAMN05443667_11131"/>
<name>A0A1H4EWA1_9FLAO</name>
<accession>A0A1H4EWA1</accession>
<reference evidence="2" key="1">
    <citation type="submission" date="2016-10" db="EMBL/GenBank/DDBJ databases">
        <authorList>
            <person name="Varghese N."/>
            <person name="Submissions S."/>
        </authorList>
    </citation>
    <scope>NUCLEOTIDE SEQUENCE [LARGE SCALE GENOMIC DNA]</scope>
    <source>
        <strain evidence="2">DSM 22376</strain>
    </source>
</reference>
<proteinExistence type="predicted"/>
<gene>
    <name evidence="1" type="ORF">SAMN05443667_11131</name>
</gene>
<dbReference type="Proteomes" id="UP000198951">
    <property type="component" value="Unassembled WGS sequence"/>
</dbReference>
<organism evidence="1 2">
    <name type="scientific">Flavobacterium gillisiae</name>
    <dbReference type="NCBI Taxonomy" id="150146"/>
    <lineage>
        <taxon>Bacteria</taxon>
        <taxon>Pseudomonadati</taxon>
        <taxon>Bacteroidota</taxon>
        <taxon>Flavobacteriia</taxon>
        <taxon>Flavobacteriales</taxon>
        <taxon>Flavobacteriaceae</taxon>
        <taxon>Flavobacterium</taxon>
    </lineage>
</organism>
<evidence type="ECO:0000313" key="1">
    <source>
        <dbReference type="EMBL" id="SEA89313.1"/>
    </source>
</evidence>
<protein>
    <submittedName>
        <fullName evidence="1">Uncharacterized protein</fullName>
    </submittedName>
</protein>
<dbReference type="AlphaFoldDB" id="A0A1H4EWA1"/>
<keyword evidence="2" id="KW-1185">Reference proteome</keyword>
<sequence>MIILLLLKKIFYNRYGCYLENTSGRYGETEYAIRILKSNAKIGITKKVLAFSVIGSESVLAGESNQKSKKVPINKSFIKIARALRLYLECILYNKSKRGLITYKNFRQN</sequence>
<dbReference type="EMBL" id="FNRD01000011">
    <property type="protein sequence ID" value="SEA89313.1"/>
    <property type="molecule type" value="Genomic_DNA"/>
</dbReference>